<dbReference type="AlphaFoldDB" id="A0A7X2H5R2"/>
<dbReference type="CDD" id="cd00082">
    <property type="entry name" value="HisKA"/>
    <property type="match status" value="1"/>
</dbReference>
<proteinExistence type="inferred from homology"/>
<dbReference type="SUPFAM" id="SSF47384">
    <property type="entry name" value="Homodimeric domain of signal transducing histidine kinase"/>
    <property type="match status" value="1"/>
</dbReference>
<accession>A0A7X2H5R2</accession>
<organism evidence="24 25">
    <name type="scientific">Paenibacillus monticola</name>
    <dbReference type="NCBI Taxonomy" id="2666075"/>
    <lineage>
        <taxon>Bacteria</taxon>
        <taxon>Bacillati</taxon>
        <taxon>Bacillota</taxon>
        <taxon>Bacilli</taxon>
        <taxon>Bacillales</taxon>
        <taxon>Paenibacillaceae</taxon>
        <taxon>Paenibacillus</taxon>
    </lineage>
</organism>
<evidence type="ECO:0000256" key="14">
    <source>
        <dbReference type="ARBA" id="ARBA00023136"/>
    </source>
</evidence>
<dbReference type="GO" id="GO:0005886">
    <property type="term" value="C:plasma membrane"/>
    <property type="evidence" value="ECO:0007669"/>
    <property type="project" value="UniProtKB-SubCell"/>
</dbReference>
<evidence type="ECO:0000256" key="5">
    <source>
        <dbReference type="ARBA" id="ARBA00022475"/>
    </source>
</evidence>
<evidence type="ECO:0000256" key="19">
    <source>
        <dbReference type="SAM" id="Phobius"/>
    </source>
</evidence>
<keyword evidence="6 17" id="KW-0597">Phosphoprotein</keyword>
<keyword evidence="25" id="KW-1185">Reference proteome</keyword>
<feature type="domain" description="Histidine kinase" evidence="21">
    <location>
        <begin position="329"/>
        <end position="550"/>
    </location>
</feature>
<feature type="transmembrane region" description="Helical" evidence="19">
    <location>
        <begin position="270"/>
        <end position="292"/>
    </location>
</feature>
<evidence type="ECO:0000256" key="4">
    <source>
        <dbReference type="ARBA" id="ARBA00012438"/>
    </source>
</evidence>
<dbReference type="SUPFAM" id="SSF47226">
    <property type="entry name" value="Histidine-containing phosphotransfer domain, HPT domain"/>
    <property type="match status" value="1"/>
</dbReference>
<keyword evidence="11" id="KW-0067">ATP-binding</keyword>
<dbReference type="PANTHER" id="PTHR45339:SF1">
    <property type="entry name" value="HYBRID SIGNAL TRANSDUCTION HISTIDINE KINASE J"/>
    <property type="match status" value="1"/>
</dbReference>
<dbReference type="InterPro" id="IPR003661">
    <property type="entry name" value="HisK_dim/P_dom"/>
</dbReference>
<dbReference type="CDD" id="cd16922">
    <property type="entry name" value="HATPase_EvgS-ArcB-TorS-like"/>
    <property type="match status" value="1"/>
</dbReference>
<comment type="similarity">
    <text evidence="3">In the N-terminal section; belongs to the phytochrome family.</text>
</comment>
<keyword evidence="5" id="KW-1003">Cell membrane</keyword>
<evidence type="ECO:0000256" key="11">
    <source>
        <dbReference type="ARBA" id="ARBA00022840"/>
    </source>
</evidence>
<dbReference type="SUPFAM" id="SSF55874">
    <property type="entry name" value="ATPase domain of HSP90 chaperone/DNA topoisomerase II/histidine kinase"/>
    <property type="match status" value="1"/>
</dbReference>
<keyword evidence="9" id="KW-0547">Nucleotide-binding</keyword>
<gene>
    <name evidence="24" type="ORF">GJB61_13620</name>
</gene>
<evidence type="ECO:0000256" key="7">
    <source>
        <dbReference type="ARBA" id="ARBA00022679"/>
    </source>
</evidence>
<feature type="modified residue" description="4-aspartylphosphate" evidence="17">
    <location>
        <position position="772"/>
    </location>
</feature>
<evidence type="ECO:0000256" key="17">
    <source>
        <dbReference type="PROSITE-ProRule" id="PRU00169"/>
    </source>
</evidence>
<evidence type="ECO:0000256" key="2">
    <source>
        <dbReference type="ARBA" id="ARBA00004651"/>
    </source>
</evidence>
<dbReference type="InterPro" id="IPR001638">
    <property type="entry name" value="Solute-binding_3/MltF_N"/>
</dbReference>
<dbReference type="SMART" id="SM00387">
    <property type="entry name" value="HATPase_c"/>
    <property type="match status" value="1"/>
</dbReference>
<dbReference type="InterPro" id="IPR011006">
    <property type="entry name" value="CheY-like_superfamily"/>
</dbReference>
<dbReference type="Pfam" id="PF00512">
    <property type="entry name" value="HisKA"/>
    <property type="match status" value="1"/>
</dbReference>
<evidence type="ECO:0000259" key="22">
    <source>
        <dbReference type="PROSITE" id="PS50110"/>
    </source>
</evidence>
<dbReference type="InterPro" id="IPR008207">
    <property type="entry name" value="Sig_transdc_His_kin_Hpt_dom"/>
</dbReference>
<dbReference type="GO" id="GO:0005524">
    <property type="term" value="F:ATP binding"/>
    <property type="evidence" value="ECO:0007669"/>
    <property type="project" value="UniProtKB-KW"/>
</dbReference>
<dbReference type="InterPro" id="IPR036890">
    <property type="entry name" value="HATPase_C_sf"/>
</dbReference>
<dbReference type="SMART" id="SM00388">
    <property type="entry name" value="HisKA"/>
    <property type="match status" value="1"/>
</dbReference>
<dbReference type="Gene3D" id="1.20.120.160">
    <property type="entry name" value="HPT domain"/>
    <property type="match status" value="1"/>
</dbReference>
<dbReference type="PROSITE" id="PS50110">
    <property type="entry name" value="RESPONSE_REGULATORY"/>
    <property type="match status" value="2"/>
</dbReference>
<evidence type="ECO:0000256" key="6">
    <source>
        <dbReference type="ARBA" id="ARBA00022553"/>
    </source>
</evidence>
<evidence type="ECO:0000256" key="16">
    <source>
        <dbReference type="PROSITE-ProRule" id="PRU00110"/>
    </source>
</evidence>
<dbReference type="PANTHER" id="PTHR45339">
    <property type="entry name" value="HYBRID SIGNAL TRANSDUCTION HISTIDINE KINASE J"/>
    <property type="match status" value="1"/>
</dbReference>
<evidence type="ECO:0000256" key="15">
    <source>
        <dbReference type="ARBA" id="ARBA00074306"/>
    </source>
</evidence>
<dbReference type="InterPro" id="IPR001789">
    <property type="entry name" value="Sig_transdc_resp-reg_receiver"/>
</dbReference>
<comment type="catalytic activity">
    <reaction evidence="1">
        <text>ATP + protein L-histidine = ADP + protein N-phospho-L-histidine.</text>
        <dbReference type="EC" id="2.7.13.3"/>
    </reaction>
</comment>
<dbReference type="InterPro" id="IPR036641">
    <property type="entry name" value="HPT_dom_sf"/>
</dbReference>
<feature type="chain" id="PRO_5038460464" description="Circadian input-output histidine kinase CikA" evidence="20">
    <location>
        <begin position="20"/>
        <end position="970"/>
    </location>
</feature>
<dbReference type="EMBL" id="WJXB01000004">
    <property type="protein sequence ID" value="MRN54019.1"/>
    <property type="molecule type" value="Genomic_DNA"/>
</dbReference>
<feature type="domain" description="Response regulatory" evidence="22">
    <location>
        <begin position="721"/>
        <end position="837"/>
    </location>
</feature>
<dbReference type="Gene3D" id="3.30.565.10">
    <property type="entry name" value="Histidine kinase-like ATPase, C-terminal domain"/>
    <property type="match status" value="1"/>
</dbReference>
<dbReference type="InterPro" id="IPR004358">
    <property type="entry name" value="Sig_transdc_His_kin-like_C"/>
</dbReference>
<dbReference type="SMART" id="SM00448">
    <property type="entry name" value="REC"/>
    <property type="match status" value="2"/>
</dbReference>
<dbReference type="EC" id="2.7.13.3" evidence="4"/>
<dbReference type="InterPro" id="IPR036097">
    <property type="entry name" value="HisK_dim/P_sf"/>
</dbReference>
<protein>
    <recommendedName>
        <fullName evidence="15">Circadian input-output histidine kinase CikA</fullName>
        <ecNumber evidence="4">2.7.13.3</ecNumber>
    </recommendedName>
</protein>
<dbReference type="RefSeq" id="WP_154119041.1">
    <property type="nucleotide sequence ID" value="NZ_WJXB01000004.1"/>
</dbReference>
<keyword evidence="10" id="KW-0418">Kinase</keyword>
<feature type="modified residue" description="Phosphohistidine" evidence="16">
    <location>
        <position position="908"/>
    </location>
</feature>
<evidence type="ECO:0000256" key="20">
    <source>
        <dbReference type="SAM" id="SignalP"/>
    </source>
</evidence>
<dbReference type="FunFam" id="3.30.565.10:FF:000010">
    <property type="entry name" value="Sensor histidine kinase RcsC"/>
    <property type="match status" value="1"/>
</dbReference>
<keyword evidence="14 19" id="KW-0472">Membrane</keyword>
<comment type="subcellular location">
    <subcellularLocation>
        <location evidence="2">Cell membrane</location>
        <topology evidence="2">Multi-pass membrane protein</topology>
    </subcellularLocation>
</comment>
<evidence type="ECO:0000256" key="13">
    <source>
        <dbReference type="ARBA" id="ARBA00023012"/>
    </source>
</evidence>
<dbReference type="Pfam" id="PF00497">
    <property type="entry name" value="SBP_bac_3"/>
    <property type="match status" value="1"/>
</dbReference>
<keyword evidence="7" id="KW-0808">Transferase</keyword>
<dbReference type="PROSITE" id="PS50894">
    <property type="entry name" value="HPT"/>
    <property type="match status" value="1"/>
</dbReference>
<dbReference type="Pfam" id="PF02518">
    <property type="entry name" value="HATPase_c"/>
    <property type="match status" value="1"/>
</dbReference>
<evidence type="ECO:0000313" key="24">
    <source>
        <dbReference type="EMBL" id="MRN54019.1"/>
    </source>
</evidence>
<evidence type="ECO:0000259" key="21">
    <source>
        <dbReference type="PROSITE" id="PS50109"/>
    </source>
</evidence>
<feature type="signal peptide" evidence="20">
    <location>
        <begin position="1"/>
        <end position="19"/>
    </location>
</feature>
<evidence type="ECO:0000256" key="8">
    <source>
        <dbReference type="ARBA" id="ARBA00022692"/>
    </source>
</evidence>
<evidence type="ECO:0000256" key="3">
    <source>
        <dbReference type="ARBA" id="ARBA00006402"/>
    </source>
</evidence>
<keyword evidence="12 19" id="KW-1133">Transmembrane helix</keyword>
<comment type="caution">
    <text evidence="24">The sequence shown here is derived from an EMBL/GenBank/DDBJ whole genome shotgun (WGS) entry which is preliminary data.</text>
</comment>
<dbReference type="Gene3D" id="1.10.287.130">
    <property type="match status" value="1"/>
</dbReference>
<name>A0A7X2H5R2_9BACL</name>
<evidence type="ECO:0000313" key="25">
    <source>
        <dbReference type="Proteomes" id="UP000463051"/>
    </source>
</evidence>
<dbReference type="InterPro" id="IPR003594">
    <property type="entry name" value="HATPase_dom"/>
</dbReference>
<dbReference type="CDD" id="cd17546">
    <property type="entry name" value="REC_hyHK_CKI1_RcsC-like"/>
    <property type="match status" value="1"/>
</dbReference>
<dbReference type="InterPro" id="IPR005467">
    <property type="entry name" value="His_kinase_dom"/>
</dbReference>
<feature type="domain" description="HPt" evidence="23">
    <location>
        <begin position="869"/>
        <end position="962"/>
    </location>
</feature>
<evidence type="ECO:0000256" key="12">
    <source>
        <dbReference type="ARBA" id="ARBA00022989"/>
    </source>
</evidence>
<dbReference type="Gene3D" id="3.40.190.10">
    <property type="entry name" value="Periplasmic binding protein-like II"/>
    <property type="match status" value="2"/>
</dbReference>
<reference evidence="24 25" key="1">
    <citation type="submission" date="2019-11" db="EMBL/GenBank/DDBJ databases">
        <title>Paenibacillus monticola sp. nov., a novel PGPR strain isolated from mountain sample in China.</title>
        <authorList>
            <person name="Zhao Q."/>
            <person name="Li H.-P."/>
            <person name="Zhang J.-L."/>
        </authorList>
    </citation>
    <scope>NUCLEOTIDE SEQUENCE [LARGE SCALE GENOMIC DNA]</scope>
    <source>
        <strain evidence="24 25">LC-T2</strain>
    </source>
</reference>
<keyword evidence="13" id="KW-0902">Two-component regulatory system</keyword>
<feature type="coiled-coil region" evidence="18">
    <location>
        <begin position="295"/>
        <end position="322"/>
    </location>
</feature>
<keyword evidence="18" id="KW-0175">Coiled coil</keyword>
<evidence type="ECO:0000256" key="9">
    <source>
        <dbReference type="ARBA" id="ARBA00022741"/>
    </source>
</evidence>
<keyword evidence="8 19" id="KW-0812">Transmembrane</keyword>
<dbReference type="Proteomes" id="UP000463051">
    <property type="component" value="Unassembled WGS sequence"/>
</dbReference>
<evidence type="ECO:0000256" key="18">
    <source>
        <dbReference type="SAM" id="Coils"/>
    </source>
</evidence>
<dbReference type="SMART" id="SM00062">
    <property type="entry name" value="PBPb"/>
    <property type="match status" value="1"/>
</dbReference>
<dbReference type="CDD" id="cd01007">
    <property type="entry name" value="PBP2_BvgS_HisK_like"/>
    <property type="match status" value="1"/>
</dbReference>
<dbReference type="PRINTS" id="PR00344">
    <property type="entry name" value="BCTRLSENSOR"/>
</dbReference>
<dbReference type="PROSITE" id="PS50109">
    <property type="entry name" value="HIS_KIN"/>
    <property type="match status" value="1"/>
</dbReference>
<sequence length="970" mass="110518">MTRIILLTCCFLFLFPALILHGSAAKVDLSAEEKRFITEHPIIHLGVDPQFVPFEFIDSDGTYKGIAHDYIELINARTGLNLAVVPGLTWTQAYEKAVEREIDVLPSVSKTVDRENYFSFSMPYYSFQRVIITKDNNDAIQSFEDLNTQMIAVQENSSHDTYLKSIGHTELSLYSTVGEALEAVSNGTEQAFIGNLATTAYLIRENGITDLKVVKMNDPGNQSLYFAVRKDWPELVSIINKGISSITSEEKIQINNQWIGIENKVDYSNLIQVLVVAIIFVLIVFGVSWYWIRRLKKEIRERKRIQEDLVLAKEEAEIANNIKSSFLARMSHEIRTPLNGITGMTYLMKRTDISVTQKLYMDKISHASKSMEAIINDILDFAKIEADRIEIERISFNLDTVLQKVINIVSFKIEEQGIDFFIDKDPELPSIFFGDPKRIEQILINLINNAVKFTPTGQVSLMIRLVAEHSDLFHIEFTVKDTGIGIAEEQIKYLFEPFNQADISINRRFGGTGLGLSIVKSLLDRMKGEIKVYSALDEGSTFVIQLAFEVDREQEYIEKQKNSSLFIQKIRVVVLEKNQTYTHLMRQYLNSFGIISEFTLSEKKVFELLQSTTDHGAKPYDLIIVDYDTPMFKGIEFIQKINQDPTILVKPKFILMFPLAREDLFDKLAEFSIDLGITKPIIPSVLYNGILEIFKDKIMDEHEFTIIEEQAQVLKAKPNQHILVVEDNKTNQFIAQSILEQAGFNVYLADDGKEGYDFFVQHADQIDLILMDLHMPVLDGYEATRLIRRENQTLPIIAMTADAITGVEERCRIAGITDFVSKPFEPDLLVARLKEILGSLPKNPEKGGVGTVDKPILDVAYGMILLGHREELYKSVLRTFINENEHVSTQLQESLQVKDYIQAKQIVHKIMGSSGNIGAKKIYEIASRLQKAIVDQSESEIQFMHPIFNSALSELLQEMDRYIKVSIDRE</sequence>
<dbReference type="SUPFAM" id="SSF53850">
    <property type="entry name" value="Periplasmic binding protein-like II"/>
    <property type="match status" value="1"/>
</dbReference>
<dbReference type="Gene3D" id="3.40.50.2300">
    <property type="match status" value="2"/>
</dbReference>
<dbReference type="Pfam" id="PF00072">
    <property type="entry name" value="Response_reg"/>
    <property type="match status" value="1"/>
</dbReference>
<feature type="modified residue" description="4-aspartylphosphate" evidence="17">
    <location>
        <position position="626"/>
    </location>
</feature>
<dbReference type="GO" id="GO:0000155">
    <property type="term" value="F:phosphorelay sensor kinase activity"/>
    <property type="evidence" value="ECO:0007669"/>
    <property type="project" value="InterPro"/>
</dbReference>
<evidence type="ECO:0000259" key="23">
    <source>
        <dbReference type="PROSITE" id="PS50894"/>
    </source>
</evidence>
<evidence type="ECO:0000256" key="1">
    <source>
        <dbReference type="ARBA" id="ARBA00000085"/>
    </source>
</evidence>
<keyword evidence="20" id="KW-0732">Signal</keyword>
<feature type="domain" description="Response regulatory" evidence="22">
    <location>
        <begin position="571"/>
        <end position="694"/>
    </location>
</feature>
<dbReference type="SUPFAM" id="SSF52172">
    <property type="entry name" value="CheY-like"/>
    <property type="match status" value="2"/>
</dbReference>
<evidence type="ECO:0000256" key="10">
    <source>
        <dbReference type="ARBA" id="ARBA00022777"/>
    </source>
</evidence>
<dbReference type="Pfam" id="PF01627">
    <property type="entry name" value="Hpt"/>
    <property type="match status" value="1"/>
</dbReference>